<keyword evidence="2" id="KW-0479">Metal-binding</keyword>
<dbReference type="EMBL" id="KN847335">
    <property type="protein sequence ID" value="KIW43380.1"/>
    <property type="molecule type" value="Genomic_DNA"/>
</dbReference>
<dbReference type="VEuPathDB" id="FungiDB:PV06_04489"/>
<dbReference type="AlphaFoldDB" id="A0A0D2DLS9"/>
<dbReference type="PANTHER" id="PTHR47338:SF7">
    <property type="entry name" value="ZN(II)2CYS6 TRANSCRIPTION FACTOR (EUROFUNG)"/>
    <property type="match status" value="1"/>
</dbReference>
<dbReference type="GO" id="GO:0046872">
    <property type="term" value="F:metal ion binding"/>
    <property type="evidence" value="ECO:0007669"/>
    <property type="project" value="UniProtKB-KW"/>
</dbReference>
<dbReference type="GeneID" id="27356563"/>
<keyword evidence="5" id="KW-0539">Nucleus</keyword>
<organism evidence="6 7">
    <name type="scientific">Exophiala oligosperma</name>
    <dbReference type="NCBI Taxonomy" id="215243"/>
    <lineage>
        <taxon>Eukaryota</taxon>
        <taxon>Fungi</taxon>
        <taxon>Dikarya</taxon>
        <taxon>Ascomycota</taxon>
        <taxon>Pezizomycotina</taxon>
        <taxon>Eurotiomycetes</taxon>
        <taxon>Chaetothyriomycetidae</taxon>
        <taxon>Chaetothyriales</taxon>
        <taxon>Herpotrichiellaceae</taxon>
        <taxon>Exophiala</taxon>
    </lineage>
</organism>
<gene>
    <name evidence="6" type="ORF">PV06_04489</name>
</gene>
<keyword evidence="3" id="KW-0805">Transcription regulation</keyword>
<evidence type="ECO:0000256" key="4">
    <source>
        <dbReference type="ARBA" id="ARBA00023163"/>
    </source>
</evidence>
<proteinExistence type="predicted"/>
<dbReference type="STRING" id="215243.A0A0D2DLS9"/>
<dbReference type="Proteomes" id="UP000053342">
    <property type="component" value="Unassembled WGS sequence"/>
</dbReference>
<accession>A0A0D2DLS9</accession>
<evidence type="ECO:0008006" key="8">
    <source>
        <dbReference type="Google" id="ProtNLM"/>
    </source>
</evidence>
<comment type="subcellular location">
    <subcellularLocation>
        <location evidence="1">Nucleus</location>
    </subcellularLocation>
</comment>
<dbReference type="GO" id="GO:0005634">
    <property type="term" value="C:nucleus"/>
    <property type="evidence" value="ECO:0007669"/>
    <property type="project" value="UniProtKB-SubCell"/>
</dbReference>
<evidence type="ECO:0000256" key="5">
    <source>
        <dbReference type="ARBA" id="ARBA00023242"/>
    </source>
</evidence>
<name>A0A0D2DLS9_9EURO</name>
<keyword evidence="4" id="KW-0804">Transcription</keyword>
<dbReference type="PANTHER" id="PTHR47338">
    <property type="entry name" value="ZN(II)2CYS6 TRANSCRIPTION FACTOR (EUROFUNG)-RELATED"/>
    <property type="match status" value="1"/>
</dbReference>
<sequence length="494" mass="54983">MAAKFFKDPNGSAVLIDNGFCREWAEEAGRLALRELESPCSENIVVFLNLSLFWYSMGEYRRAAMQSGIASTTAWTIGIPFARQEGVDSLEAEIRRRRFWACYLLNTFLHDSLFPKVPTEAMLRTSLPCWQEDFDTGRPQGGVTLKSSQSSQSIYAELIRAMSLWSAVVTLTGQPESNLATRLSDIQALDGRIHDTYSMLAPCFQLDPTNISLVPPNDLGNLLLLHIIYHQCWCSLHSSIVPLFSWSAFDDSCAYAQQLSGQTALEHSYAVSSLLEATLASDWDAERLPSFIGYAAYAACAIQTPFLWCSKPDVKQRAVRCILANLQTMQVMGRQWQFTKILGRFARGLYKLHGSRVVPLTDEPKNMSPAALKGFKTSNPRARLSILTHNTIIVSEEGSFARGAEDIGDLGLDDPETRDSNLEEEGIAAFIAQISRECREMHGQLPVMLEPFLPSENLNYYDFGGGFDADNEAATLDSMGHIEDWISELLQQGG</sequence>
<dbReference type="RefSeq" id="XP_016263596.1">
    <property type="nucleotide sequence ID" value="XM_016405390.1"/>
</dbReference>
<evidence type="ECO:0000313" key="7">
    <source>
        <dbReference type="Proteomes" id="UP000053342"/>
    </source>
</evidence>
<dbReference type="InterPro" id="IPR050815">
    <property type="entry name" value="TF_fung"/>
</dbReference>
<dbReference type="HOGENOM" id="CLU_024802_1_0_1"/>
<dbReference type="CDD" id="cd12148">
    <property type="entry name" value="fungal_TF_MHR"/>
    <property type="match status" value="1"/>
</dbReference>
<reference evidence="6 7" key="1">
    <citation type="submission" date="2015-01" db="EMBL/GenBank/DDBJ databases">
        <title>The Genome Sequence of Exophiala oligosperma CBS72588.</title>
        <authorList>
            <consortium name="The Broad Institute Genomics Platform"/>
            <person name="Cuomo C."/>
            <person name="de Hoog S."/>
            <person name="Gorbushina A."/>
            <person name="Stielow B."/>
            <person name="Teixiera M."/>
            <person name="Abouelleil A."/>
            <person name="Chapman S.B."/>
            <person name="Priest M."/>
            <person name="Young S.K."/>
            <person name="Wortman J."/>
            <person name="Nusbaum C."/>
            <person name="Birren B."/>
        </authorList>
    </citation>
    <scope>NUCLEOTIDE SEQUENCE [LARGE SCALE GENOMIC DNA]</scope>
    <source>
        <strain evidence="6 7">CBS 72588</strain>
    </source>
</reference>
<evidence type="ECO:0000256" key="1">
    <source>
        <dbReference type="ARBA" id="ARBA00004123"/>
    </source>
</evidence>
<dbReference type="GO" id="GO:0000981">
    <property type="term" value="F:DNA-binding transcription factor activity, RNA polymerase II-specific"/>
    <property type="evidence" value="ECO:0007669"/>
    <property type="project" value="InterPro"/>
</dbReference>
<evidence type="ECO:0000256" key="2">
    <source>
        <dbReference type="ARBA" id="ARBA00022723"/>
    </source>
</evidence>
<evidence type="ECO:0000313" key="6">
    <source>
        <dbReference type="EMBL" id="KIW43380.1"/>
    </source>
</evidence>
<evidence type="ECO:0000256" key="3">
    <source>
        <dbReference type="ARBA" id="ARBA00023015"/>
    </source>
</evidence>
<protein>
    <recommendedName>
        <fullName evidence="8">Transcription factor domain-containing protein</fullName>
    </recommendedName>
</protein>
<dbReference type="OrthoDB" id="2309723at2759"/>
<keyword evidence="7" id="KW-1185">Reference proteome</keyword>